<evidence type="ECO:0000256" key="1">
    <source>
        <dbReference type="SAM" id="MobiDB-lite"/>
    </source>
</evidence>
<dbReference type="Proteomes" id="UP000291084">
    <property type="component" value="Chromosome 11"/>
</dbReference>
<reference evidence="2 3" key="1">
    <citation type="journal article" date="2015" name="Sci. Rep.">
        <title>The power of single molecule real-time sequencing technology in the de novo assembly of a eukaryotic genome.</title>
        <authorList>
            <person name="Sakai H."/>
            <person name="Naito K."/>
            <person name="Ogiso-Tanaka E."/>
            <person name="Takahashi Y."/>
            <person name="Iseki K."/>
            <person name="Muto C."/>
            <person name="Satou K."/>
            <person name="Teruya K."/>
            <person name="Shiroma A."/>
            <person name="Shimoji M."/>
            <person name="Hirano T."/>
            <person name="Itoh T."/>
            <person name="Kaga A."/>
            <person name="Tomooka N."/>
        </authorList>
    </citation>
    <scope>NUCLEOTIDE SEQUENCE [LARGE SCALE GENOMIC DNA]</scope>
    <source>
        <strain evidence="3">cv. Shumari</strain>
    </source>
</reference>
<accession>A0A0S3T939</accession>
<gene>
    <name evidence="2" type="primary">Vigan.11G076500</name>
    <name evidence="2" type="ORF">VIGAN_11076500</name>
</gene>
<proteinExistence type="predicted"/>
<sequence>RERNYFTLLVCGEDKERENRRKGDQDGERKREKNTGKGELLKNRGSKSKDKEDLRRKKRLMERRGSNGTVRQQEPGV</sequence>
<evidence type="ECO:0000313" key="2">
    <source>
        <dbReference type="EMBL" id="BAU01516.1"/>
    </source>
</evidence>
<organism evidence="2 3">
    <name type="scientific">Vigna angularis var. angularis</name>
    <dbReference type="NCBI Taxonomy" id="157739"/>
    <lineage>
        <taxon>Eukaryota</taxon>
        <taxon>Viridiplantae</taxon>
        <taxon>Streptophyta</taxon>
        <taxon>Embryophyta</taxon>
        <taxon>Tracheophyta</taxon>
        <taxon>Spermatophyta</taxon>
        <taxon>Magnoliopsida</taxon>
        <taxon>eudicotyledons</taxon>
        <taxon>Gunneridae</taxon>
        <taxon>Pentapetalae</taxon>
        <taxon>rosids</taxon>
        <taxon>fabids</taxon>
        <taxon>Fabales</taxon>
        <taxon>Fabaceae</taxon>
        <taxon>Papilionoideae</taxon>
        <taxon>50 kb inversion clade</taxon>
        <taxon>NPAAA clade</taxon>
        <taxon>indigoferoid/millettioid clade</taxon>
        <taxon>Phaseoleae</taxon>
        <taxon>Vigna</taxon>
    </lineage>
</organism>
<feature type="compositionally biased region" description="Basic and acidic residues" evidence="1">
    <location>
        <begin position="12"/>
        <end position="55"/>
    </location>
</feature>
<keyword evidence="3" id="KW-1185">Reference proteome</keyword>
<name>A0A0S3T939_PHAAN</name>
<feature type="region of interest" description="Disordered" evidence="1">
    <location>
        <begin position="1"/>
        <end position="77"/>
    </location>
</feature>
<evidence type="ECO:0000313" key="3">
    <source>
        <dbReference type="Proteomes" id="UP000291084"/>
    </source>
</evidence>
<dbReference type="AlphaFoldDB" id="A0A0S3T939"/>
<dbReference type="EMBL" id="AP015044">
    <property type="protein sequence ID" value="BAU01516.1"/>
    <property type="molecule type" value="Genomic_DNA"/>
</dbReference>
<protein>
    <submittedName>
        <fullName evidence="2">Uncharacterized protein</fullName>
    </submittedName>
</protein>
<feature type="compositionally biased region" description="Polar residues" evidence="1">
    <location>
        <begin position="66"/>
        <end position="77"/>
    </location>
</feature>
<feature type="non-terminal residue" evidence="2">
    <location>
        <position position="1"/>
    </location>
</feature>